<feature type="transmembrane region" description="Helical" evidence="3">
    <location>
        <begin position="543"/>
        <end position="563"/>
    </location>
</feature>
<dbReference type="Gene3D" id="3.30.160.60">
    <property type="entry name" value="Classic Zinc Finger"/>
    <property type="match status" value="1"/>
</dbReference>
<comment type="caution">
    <text evidence="5">The sequence shown here is derived from an EMBL/GenBank/DDBJ whole genome shotgun (WGS) entry which is preliminary data.</text>
</comment>
<feature type="non-terminal residue" evidence="5">
    <location>
        <position position="1"/>
    </location>
</feature>
<dbReference type="PROSITE" id="PS00028">
    <property type="entry name" value="ZINC_FINGER_C2H2_1"/>
    <property type="match status" value="2"/>
</dbReference>
<feature type="transmembrane region" description="Helical" evidence="3">
    <location>
        <begin position="474"/>
        <end position="492"/>
    </location>
</feature>
<dbReference type="InterPro" id="IPR013087">
    <property type="entry name" value="Znf_C2H2_type"/>
</dbReference>
<dbReference type="AlphaFoldDB" id="A0AAN5I0B6"/>
<keyword evidence="3" id="KW-0812">Transmembrane</keyword>
<evidence type="ECO:0000313" key="5">
    <source>
        <dbReference type="EMBL" id="GMR46711.1"/>
    </source>
</evidence>
<dbReference type="InterPro" id="IPR052860">
    <property type="entry name" value="NRL-GPCR1"/>
</dbReference>
<protein>
    <recommendedName>
        <fullName evidence="4">C2H2-type domain-containing protein</fullName>
    </recommendedName>
</protein>
<keyword evidence="6" id="KW-1185">Reference proteome</keyword>
<dbReference type="SUPFAM" id="SSF57667">
    <property type="entry name" value="beta-beta-alpha zinc fingers"/>
    <property type="match status" value="1"/>
</dbReference>
<proteinExistence type="predicted"/>
<feature type="region of interest" description="Disordered" evidence="2">
    <location>
        <begin position="157"/>
        <end position="179"/>
    </location>
</feature>
<feature type="transmembrane region" description="Helical" evidence="3">
    <location>
        <begin position="400"/>
        <end position="428"/>
    </location>
</feature>
<feature type="domain" description="C2H2-type" evidence="4">
    <location>
        <begin position="261"/>
        <end position="288"/>
    </location>
</feature>
<feature type="transmembrane region" description="Helical" evidence="3">
    <location>
        <begin position="513"/>
        <end position="537"/>
    </location>
</feature>
<dbReference type="EMBL" id="BTRK01000004">
    <property type="protein sequence ID" value="GMR46711.1"/>
    <property type="molecule type" value="Genomic_DNA"/>
</dbReference>
<evidence type="ECO:0000259" key="4">
    <source>
        <dbReference type="PROSITE" id="PS50157"/>
    </source>
</evidence>
<gene>
    <name evidence="5" type="ORF">PMAYCL1PPCAC_16906</name>
</gene>
<dbReference type="InterPro" id="IPR036236">
    <property type="entry name" value="Znf_C2H2_sf"/>
</dbReference>
<evidence type="ECO:0000313" key="6">
    <source>
        <dbReference type="Proteomes" id="UP001328107"/>
    </source>
</evidence>
<feature type="transmembrane region" description="Helical" evidence="3">
    <location>
        <begin position="623"/>
        <end position="647"/>
    </location>
</feature>
<feature type="compositionally biased region" description="Gly residues" evidence="2">
    <location>
        <begin position="101"/>
        <end position="112"/>
    </location>
</feature>
<feature type="region of interest" description="Disordered" evidence="2">
    <location>
        <begin position="302"/>
        <end position="339"/>
    </location>
</feature>
<dbReference type="PANTHER" id="PTHR47521:SF7">
    <property type="entry name" value="SERPENTINE RECEPTOR CLASS EPSILON-6"/>
    <property type="match status" value="1"/>
</dbReference>
<feature type="domain" description="C2H2-type" evidence="4">
    <location>
        <begin position="363"/>
        <end position="390"/>
    </location>
</feature>
<dbReference type="Proteomes" id="UP001328107">
    <property type="component" value="Unassembled WGS sequence"/>
</dbReference>
<organism evidence="5 6">
    <name type="scientific">Pristionchus mayeri</name>
    <dbReference type="NCBI Taxonomy" id="1317129"/>
    <lineage>
        <taxon>Eukaryota</taxon>
        <taxon>Metazoa</taxon>
        <taxon>Ecdysozoa</taxon>
        <taxon>Nematoda</taxon>
        <taxon>Chromadorea</taxon>
        <taxon>Rhabditida</taxon>
        <taxon>Rhabditina</taxon>
        <taxon>Diplogasteromorpha</taxon>
        <taxon>Diplogasteroidea</taxon>
        <taxon>Neodiplogasteridae</taxon>
        <taxon>Pristionchus</taxon>
    </lineage>
</organism>
<feature type="transmembrane region" description="Helical" evidence="3">
    <location>
        <begin position="435"/>
        <end position="454"/>
    </location>
</feature>
<keyword evidence="3" id="KW-1133">Transmembrane helix</keyword>
<reference evidence="6" key="1">
    <citation type="submission" date="2022-10" db="EMBL/GenBank/DDBJ databases">
        <title>Genome assembly of Pristionchus species.</title>
        <authorList>
            <person name="Yoshida K."/>
            <person name="Sommer R.J."/>
        </authorList>
    </citation>
    <scope>NUCLEOTIDE SEQUENCE [LARGE SCALE GENOMIC DNA]</scope>
    <source>
        <strain evidence="6">RS5460</strain>
    </source>
</reference>
<dbReference type="SMART" id="SM00355">
    <property type="entry name" value="ZnF_C2H2"/>
    <property type="match status" value="3"/>
</dbReference>
<accession>A0AAN5I0B6</accession>
<evidence type="ECO:0000256" key="3">
    <source>
        <dbReference type="SAM" id="Phobius"/>
    </source>
</evidence>
<dbReference type="PANTHER" id="PTHR47521">
    <property type="entry name" value="SERPENTINE RECEPTOR, CLASS E (EPSILON)-RELATED"/>
    <property type="match status" value="1"/>
</dbReference>
<feature type="transmembrane region" description="Helical" evidence="3">
    <location>
        <begin position="594"/>
        <end position="617"/>
    </location>
</feature>
<sequence>AEQLKAFRLASLEEWRSRSFELGGPLGHLLTRTFEIIHTVIRDGVDDDVSLSYGLESLERERDHALSRDQFRDDPVRNLVYGLSDAVKTMVDSIREEENGSGEGTEGGGGDGITPSATSIAAVPQFVMGRVGGARSVAVAAEVTAVVAAVVGGVATAAQQPDEEEEAAQEEWNSSSSDSNALPLFKRAVKGEQQYSLPSNQVTTTFTFDDFTGASRPPYEPVSSLSIKRAISEEPTTIPYKKAIVAGNAVPGPWNPPETLYGCELCDRFFASERGVLRHHFTHSAARCPVCRTFVSKEKLKKHLKEKHGGSRRRGGKAKTGWDQEESDEEETPRVNSRHDRAATVACLDESVPVSPPTEGGRFPCERCDKSFASIVSLHRHEKVHDDTQYEVGQMSWPSYLPWIEVAFAAPACIICFFLLIILIVVPLPNGCKAFLYINTVALFFLALCQALIAEWTTRNTRGIGPGELHFFPLIFAHQGLYLISTASLFYITCERLLLCVLPTFYETRKWKLVPSIVGAIVLESLLVVPLTLMLQYDSTRNISLLLTSLTEIITLSLLLICYRQSRHYYSTLFADVRLNIRYQVKEVIELTRVLIPICVISLCLKLSIEVLASLVFTNASSVSTFVLVLRFVATTMGYVEPILLMLRHRSISRRLSMLINPGRADAQIEITRMSSEETTRSYFTVLRREWT</sequence>
<dbReference type="GO" id="GO:0008270">
    <property type="term" value="F:zinc ion binding"/>
    <property type="evidence" value="ECO:0007669"/>
    <property type="project" value="UniProtKB-KW"/>
</dbReference>
<evidence type="ECO:0000256" key="2">
    <source>
        <dbReference type="SAM" id="MobiDB-lite"/>
    </source>
</evidence>
<name>A0AAN5I0B6_9BILA</name>
<feature type="region of interest" description="Disordered" evidence="2">
    <location>
        <begin position="94"/>
        <end position="116"/>
    </location>
</feature>
<keyword evidence="1" id="KW-0863">Zinc-finger</keyword>
<evidence type="ECO:0000256" key="1">
    <source>
        <dbReference type="PROSITE-ProRule" id="PRU00042"/>
    </source>
</evidence>
<keyword evidence="1" id="KW-0479">Metal-binding</keyword>
<dbReference type="PROSITE" id="PS50157">
    <property type="entry name" value="ZINC_FINGER_C2H2_2"/>
    <property type="match status" value="2"/>
</dbReference>
<keyword evidence="1" id="KW-0862">Zinc</keyword>
<feature type="compositionally biased region" description="Basic residues" evidence="2">
    <location>
        <begin position="302"/>
        <end position="317"/>
    </location>
</feature>
<keyword evidence="3" id="KW-0472">Membrane</keyword>